<feature type="transmembrane region" description="Helical" evidence="1">
    <location>
        <begin position="141"/>
        <end position="164"/>
    </location>
</feature>
<sequence length="191" mass="19053">MNGGAALLWLACGLGVAAVGVLRFAWSLPHRSAAWNSAGWAALAACVLCGGWSAGAWGVSVAALCTMAAAFAVLAVAGWRAPPGKATGSNRRMGMLPEPGEPHIGRRLVTFLLVMPGGLLAALAIALAVRGSGLALGWGEANANVGGLFAVPLAWGVLCTILLMQARRGQAITLLVCGVAGAPFIVGGMGA</sequence>
<evidence type="ECO:0000256" key="1">
    <source>
        <dbReference type="SAM" id="Phobius"/>
    </source>
</evidence>
<reference evidence="2 3" key="1">
    <citation type="submission" date="2020-08" db="EMBL/GenBank/DDBJ databases">
        <title>Genomic Encyclopedia of Type Strains, Phase IV (KMG-IV): sequencing the most valuable type-strain genomes for metagenomic binning, comparative biology and taxonomic classification.</title>
        <authorList>
            <person name="Goeker M."/>
        </authorList>
    </citation>
    <scope>NUCLEOTIDE SEQUENCE [LARGE SCALE GENOMIC DNA]</scope>
    <source>
        <strain evidence="2 3">DSM 26736</strain>
    </source>
</reference>
<proteinExistence type="predicted"/>
<keyword evidence="1" id="KW-0812">Transmembrane</keyword>
<dbReference type="Proteomes" id="UP000527143">
    <property type="component" value="Unassembled WGS sequence"/>
</dbReference>
<accession>A0A840YQ56</accession>
<evidence type="ECO:0000313" key="2">
    <source>
        <dbReference type="EMBL" id="MBB5710502.1"/>
    </source>
</evidence>
<feature type="transmembrane region" description="Helical" evidence="1">
    <location>
        <begin position="108"/>
        <end position="129"/>
    </location>
</feature>
<evidence type="ECO:0000313" key="3">
    <source>
        <dbReference type="Proteomes" id="UP000527143"/>
    </source>
</evidence>
<organism evidence="2 3">
    <name type="scientific">Sphingomonas xinjiangensis</name>
    <dbReference type="NCBI Taxonomy" id="643568"/>
    <lineage>
        <taxon>Bacteria</taxon>
        <taxon>Pseudomonadati</taxon>
        <taxon>Pseudomonadota</taxon>
        <taxon>Alphaproteobacteria</taxon>
        <taxon>Sphingomonadales</taxon>
        <taxon>Sphingomonadaceae</taxon>
        <taxon>Sphingomonas</taxon>
    </lineage>
</organism>
<dbReference type="AlphaFoldDB" id="A0A840YQ56"/>
<dbReference type="RefSeq" id="WP_184086504.1">
    <property type="nucleotide sequence ID" value="NZ_JACIJF010000004.1"/>
</dbReference>
<keyword evidence="1" id="KW-1133">Transmembrane helix</keyword>
<keyword evidence="3" id="KW-1185">Reference proteome</keyword>
<dbReference type="EMBL" id="JACIJF010000004">
    <property type="protein sequence ID" value="MBB5710502.1"/>
    <property type="molecule type" value="Genomic_DNA"/>
</dbReference>
<feature type="transmembrane region" description="Helical" evidence="1">
    <location>
        <begin position="61"/>
        <end position="82"/>
    </location>
</feature>
<feature type="transmembrane region" description="Helical" evidence="1">
    <location>
        <begin position="6"/>
        <end position="26"/>
    </location>
</feature>
<feature type="transmembrane region" description="Helical" evidence="1">
    <location>
        <begin position="171"/>
        <end position="190"/>
    </location>
</feature>
<name>A0A840YQ56_9SPHN</name>
<gene>
    <name evidence="2" type="ORF">FHT02_001733</name>
</gene>
<feature type="transmembrane region" description="Helical" evidence="1">
    <location>
        <begin position="38"/>
        <end position="55"/>
    </location>
</feature>
<comment type="caution">
    <text evidence="2">The sequence shown here is derived from an EMBL/GenBank/DDBJ whole genome shotgun (WGS) entry which is preliminary data.</text>
</comment>
<protein>
    <submittedName>
        <fullName evidence="2">Uncharacterized protein</fullName>
    </submittedName>
</protein>
<keyword evidence="1" id="KW-0472">Membrane</keyword>